<comment type="caution">
    <text evidence="2">The sequence shown here is derived from an EMBL/GenBank/DDBJ whole genome shotgun (WGS) entry which is preliminary data.</text>
</comment>
<proteinExistence type="predicted"/>
<dbReference type="EMBL" id="JAXCGZ010007853">
    <property type="protein sequence ID" value="KAK7078402.1"/>
    <property type="molecule type" value="Genomic_DNA"/>
</dbReference>
<keyword evidence="3" id="KW-1185">Reference proteome</keyword>
<accession>A0AAN8X625</accession>
<gene>
    <name evidence="2" type="ORF">SK128_025580</name>
</gene>
<dbReference type="AlphaFoldDB" id="A0AAN8X625"/>
<name>A0AAN8X625_HALRR</name>
<feature type="region of interest" description="Disordered" evidence="1">
    <location>
        <begin position="1"/>
        <end position="46"/>
    </location>
</feature>
<evidence type="ECO:0000256" key="1">
    <source>
        <dbReference type="SAM" id="MobiDB-lite"/>
    </source>
</evidence>
<reference evidence="2 3" key="1">
    <citation type="submission" date="2023-11" db="EMBL/GenBank/DDBJ databases">
        <title>Halocaridina rubra genome assembly.</title>
        <authorList>
            <person name="Smith C."/>
        </authorList>
    </citation>
    <scope>NUCLEOTIDE SEQUENCE [LARGE SCALE GENOMIC DNA]</scope>
    <source>
        <strain evidence="2">EP-1</strain>
        <tissue evidence="2">Whole</tissue>
    </source>
</reference>
<feature type="compositionally biased region" description="Polar residues" evidence="1">
    <location>
        <begin position="7"/>
        <end position="40"/>
    </location>
</feature>
<protein>
    <submittedName>
        <fullName evidence="2">Uncharacterized protein</fullName>
    </submittedName>
</protein>
<evidence type="ECO:0000313" key="2">
    <source>
        <dbReference type="EMBL" id="KAK7078402.1"/>
    </source>
</evidence>
<organism evidence="2 3">
    <name type="scientific">Halocaridina rubra</name>
    <name type="common">Hawaiian red shrimp</name>
    <dbReference type="NCBI Taxonomy" id="373956"/>
    <lineage>
        <taxon>Eukaryota</taxon>
        <taxon>Metazoa</taxon>
        <taxon>Ecdysozoa</taxon>
        <taxon>Arthropoda</taxon>
        <taxon>Crustacea</taxon>
        <taxon>Multicrustacea</taxon>
        <taxon>Malacostraca</taxon>
        <taxon>Eumalacostraca</taxon>
        <taxon>Eucarida</taxon>
        <taxon>Decapoda</taxon>
        <taxon>Pleocyemata</taxon>
        <taxon>Caridea</taxon>
        <taxon>Atyoidea</taxon>
        <taxon>Atyidae</taxon>
        <taxon>Halocaridina</taxon>
    </lineage>
</organism>
<evidence type="ECO:0000313" key="3">
    <source>
        <dbReference type="Proteomes" id="UP001381693"/>
    </source>
</evidence>
<sequence length="127" mass="13888">MNVGPETVTSQTPAVTPATRTIKSPVRTVQSSHKQPQPSAINEIGKSPCPRGVRGFACRQQLALDALTCTESQCRRCRQGCSTLSPNEWPTCCRDHFLCCRQLASACQQCDTPQLLPFCTAAFKRCS</sequence>
<dbReference type="Proteomes" id="UP001381693">
    <property type="component" value="Unassembled WGS sequence"/>
</dbReference>